<dbReference type="GO" id="GO:0016829">
    <property type="term" value="F:lyase activity"/>
    <property type="evidence" value="ECO:0007669"/>
    <property type="project" value="UniProtKB-KW"/>
</dbReference>
<keyword evidence="4" id="KW-0456">Lyase</keyword>
<evidence type="ECO:0000313" key="6">
    <source>
        <dbReference type="Proteomes" id="UP001501729"/>
    </source>
</evidence>
<reference evidence="5 6" key="1">
    <citation type="journal article" date="2019" name="Int. J. Syst. Evol. Microbiol.">
        <title>The Global Catalogue of Microorganisms (GCM) 10K type strain sequencing project: providing services to taxonomists for standard genome sequencing and annotation.</title>
        <authorList>
            <consortium name="The Broad Institute Genomics Platform"/>
            <consortium name="The Broad Institute Genome Sequencing Center for Infectious Disease"/>
            <person name="Wu L."/>
            <person name="Ma J."/>
        </authorList>
    </citation>
    <scope>NUCLEOTIDE SEQUENCE [LARGE SCALE GENOMIC DNA]</scope>
    <source>
        <strain evidence="5 6">JCM 17504</strain>
    </source>
</reference>
<keyword evidence="2" id="KW-0479">Metal-binding</keyword>
<keyword evidence="6" id="KW-1185">Reference proteome</keyword>
<dbReference type="Gene3D" id="3.30.479.10">
    <property type="entry name" value="6-pyruvoyl tetrahydropterin synthase/QueD"/>
    <property type="match status" value="1"/>
</dbReference>
<dbReference type="Pfam" id="PF01242">
    <property type="entry name" value="PTPS"/>
    <property type="match status" value="1"/>
</dbReference>
<protein>
    <submittedName>
        <fullName evidence="5">6-carboxytetrahydropterin synthase</fullName>
    </submittedName>
</protein>
<proteinExistence type="predicted"/>
<keyword evidence="3" id="KW-0862">Zinc</keyword>
<gene>
    <name evidence="5" type="ORF">GCM10025751_33900</name>
</gene>
<evidence type="ECO:0000313" key="5">
    <source>
        <dbReference type="EMBL" id="GAA5054864.1"/>
    </source>
</evidence>
<evidence type="ECO:0000256" key="2">
    <source>
        <dbReference type="ARBA" id="ARBA00022723"/>
    </source>
</evidence>
<dbReference type="PANTHER" id="PTHR12589:SF7">
    <property type="entry name" value="6-PYRUVOYL TETRAHYDROBIOPTERIN SYNTHASE"/>
    <property type="match status" value="1"/>
</dbReference>
<accession>A0AAV3UK52</accession>
<evidence type="ECO:0000256" key="1">
    <source>
        <dbReference type="ARBA" id="ARBA00001947"/>
    </source>
</evidence>
<dbReference type="EMBL" id="BAABKX010000014">
    <property type="protein sequence ID" value="GAA5054864.1"/>
    <property type="molecule type" value="Genomic_DNA"/>
</dbReference>
<dbReference type="GO" id="GO:0046872">
    <property type="term" value="F:metal ion binding"/>
    <property type="evidence" value="ECO:0007669"/>
    <property type="project" value="UniProtKB-KW"/>
</dbReference>
<dbReference type="PANTHER" id="PTHR12589">
    <property type="entry name" value="PYRUVOYL TETRAHYDROBIOPTERIN SYNTHASE"/>
    <property type="match status" value="1"/>
</dbReference>
<dbReference type="InterPro" id="IPR038418">
    <property type="entry name" value="6-PTP_synth/QueD_sf"/>
</dbReference>
<comment type="caution">
    <text evidence="5">The sequence shown here is derived from an EMBL/GenBank/DDBJ whole genome shotgun (WGS) entry which is preliminary data.</text>
</comment>
<dbReference type="InterPro" id="IPR007115">
    <property type="entry name" value="6-PTP_synth/QueD"/>
</dbReference>
<evidence type="ECO:0000256" key="4">
    <source>
        <dbReference type="ARBA" id="ARBA00023239"/>
    </source>
</evidence>
<sequence>MTDRQLIRDRYRTMYEVTVTKPFVAQHYLTVPNPGPEGELHSHRYGVTIHLRGESLNEFGYLVDIDRVRESLDNTIAHYRDETLNDLPEFEGVNPSVEHFSRLFCDRVLDEIDAPEIIEIEVAIQEDNDAGASFERSV</sequence>
<dbReference type="AlphaFoldDB" id="A0AAV3UK52"/>
<dbReference type="SUPFAM" id="SSF55620">
    <property type="entry name" value="Tetrahydrobiopterin biosynthesis enzymes-like"/>
    <property type="match status" value="1"/>
</dbReference>
<name>A0AAV3UK52_9EURY</name>
<dbReference type="Proteomes" id="UP001501729">
    <property type="component" value="Unassembled WGS sequence"/>
</dbReference>
<evidence type="ECO:0000256" key="3">
    <source>
        <dbReference type="ARBA" id="ARBA00022833"/>
    </source>
</evidence>
<organism evidence="5 6">
    <name type="scientific">Haladaptatus pallidirubidus</name>
    <dbReference type="NCBI Taxonomy" id="1008152"/>
    <lineage>
        <taxon>Archaea</taxon>
        <taxon>Methanobacteriati</taxon>
        <taxon>Methanobacteriota</taxon>
        <taxon>Stenosarchaea group</taxon>
        <taxon>Halobacteria</taxon>
        <taxon>Halobacteriales</taxon>
        <taxon>Haladaptataceae</taxon>
        <taxon>Haladaptatus</taxon>
    </lineage>
</organism>
<comment type="cofactor">
    <cofactor evidence="1">
        <name>Zn(2+)</name>
        <dbReference type="ChEBI" id="CHEBI:29105"/>
    </cofactor>
</comment>